<organism evidence="3 4">
    <name type="scientific">Caenimonas sedimenti</name>
    <dbReference type="NCBI Taxonomy" id="2596921"/>
    <lineage>
        <taxon>Bacteria</taxon>
        <taxon>Pseudomonadati</taxon>
        <taxon>Pseudomonadota</taxon>
        <taxon>Betaproteobacteria</taxon>
        <taxon>Burkholderiales</taxon>
        <taxon>Comamonadaceae</taxon>
        <taxon>Caenimonas</taxon>
    </lineage>
</organism>
<dbReference type="EMBL" id="VOBQ01000021">
    <property type="protein sequence ID" value="TWO68008.1"/>
    <property type="molecule type" value="Genomic_DNA"/>
</dbReference>
<evidence type="ECO:0000256" key="2">
    <source>
        <dbReference type="SAM" id="SignalP"/>
    </source>
</evidence>
<sequence>MSRFRLFLAWLIMAAIPLQGLAAASMLFCGPNHGPAPVAAQQERHGQDRADAVHHDEHTKHVDAGEVEAKKADDNTGKKLTDASRKCGVCASCCNSVAVAAFHELVAFGPVPQAELAEPFVLIHARPSQVPDKPPRA</sequence>
<feature type="signal peptide" evidence="2">
    <location>
        <begin position="1"/>
        <end position="22"/>
    </location>
</feature>
<name>A0A562ZI68_9BURK</name>
<keyword evidence="4" id="KW-1185">Reference proteome</keyword>
<reference evidence="3 4" key="1">
    <citation type="submission" date="2019-07" db="EMBL/GenBank/DDBJ databases">
        <title>Caenimonas sedimenti sp. nov., isolated from activated sludge.</title>
        <authorList>
            <person name="Xu J."/>
        </authorList>
    </citation>
    <scope>NUCLEOTIDE SEQUENCE [LARGE SCALE GENOMIC DNA]</scope>
    <source>
        <strain evidence="3 4">HX-9-20</strain>
    </source>
</reference>
<evidence type="ECO:0000313" key="3">
    <source>
        <dbReference type="EMBL" id="TWO68008.1"/>
    </source>
</evidence>
<keyword evidence="2" id="KW-0732">Signal</keyword>
<evidence type="ECO:0000256" key="1">
    <source>
        <dbReference type="SAM" id="MobiDB-lite"/>
    </source>
</evidence>
<comment type="caution">
    <text evidence="3">The sequence shown here is derived from an EMBL/GenBank/DDBJ whole genome shotgun (WGS) entry which is preliminary data.</text>
</comment>
<feature type="chain" id="PRO_5022002454" description="DUF2946 domain-containing protein" evidence="2">
    <location>
        <begin position="23"/>
        <end position="137"/>
    </location>
</feature>
<accession>A0A562ZI68</accession>
<evidence type="ECO:0000313" key="4">
    <source>
        <dbReference type="Proteomes" id="UP000318199"/>
    </source>
</evidence>
<dbReference type="OrthoDB" id="8687565at2"/>
<feature type="region of interest" description="Disordered" evidence="1">
    <location>
        <begin position="37"/>
        <end position="81"/>
    </location>
</feature>
<feature type="compositionally biased region" description="Basic and acidic residues" evidence="1">
    <location>
        <begin position="42"/>
        <end position="81"/>
    </location>
</feature>
<dbReference type="RefSeq" id="WP_145895673.1">
    <property type="nucleotide sequence ID" value="NZ_VOBQ01000021.1"/>
</dbReference>
<proteinExistence type="predicted"/>
<protein>
    <recommendedName>
        <fullName evidence="5">DUF2946 domain-containing protein</fullName>
    </recommendedName>
</protein>
<evidence type="ECO:0008006" key="5">
    <source>
        <dbReference type="Google" id="ProtNLM"/>
    </source>
</evidence>
<dbReference type="Proteomes" id="UP000318199">
    <property type="component" value="Unassembled WGS sequence"/>
</dbReference>
<dbReference type="AlphaFoldDB" id="A0A562ZI68"/>
<gene>
    <name evidence="3" type="ORF">FN976_23975</name>
</gene>